<feature type="domain" description="F-box" evidence="4">
    <location>
        <begin position="6"/>
        <end position="51"/>
    </location>
</feature>
<evidence type="ECO:0000256" key="3">
    <source>
        <dbReference type="SAM" id="MobiDB-lite"/>
    </source>
</evidence>
<evidence type="ECO:0000313" key="6">
    <source>
        <dbReference type="Proteomes" id="UP000076842"/>
    </source>
</evidence>
<dbReference type="AlphaFoldDB" id="A0A165CAV5"/>
<keyword evidence="6" id="KW-1185">Reference proteome</keyword>
<feature type="region of interest" description="Disordered" evidence="3">
    <location>
        <begin position="540"/>
        <end position="567"/>
    </location>
</feature>
<organism evidence="5 6">
    <name type="scientific">Calocera cornea HHB12733</name>
    <dbReference type="NCBI Taxonomy" id="1353952"/>
    <lineage>
        <taxon>Eukaryota</taxon>
        <taxon>Fungi</taxon>
        <taxon>Dikarya</taxon>
        <taxon>Basidiomycota</taxon>
        <taxon>Agaricomycotina</taxon>
        <taxon>Dacrymycetes</taxon>
        <taxon>Dacrymycetales</taxon>
        <taxon>Dacrymycetaceae</taxon>
        <taxon>Calocera</taxon>
    </lineage>
</organism>
<evidence type="ECO:0000313" key="5">
    <source>
        <dbReference type="EMBL" id="KZT50510.1"/>
    </source>
</evidence>
<evidence type="ECO:0000259" key="4">
    <source>
        <dbReference type="Pfam" id="PF12937"/>
    </source>
</evidence>
<dbReference type="Gene3D" id="2.130.10.30">
    <property type="entry name" value="Regulator of chromosome condensation 1/beta-lactamase-inhibitor protein II"/>
    <property type="match status" value="2"/>
</dbReference>
<evidence type="ECO:0000256" key="1">
    <source>
        <dbReference type="ARBA" id="ARBA00022737"/>
    </source>
</evidence>
<dbReference type="PANTHER" id="PTHR22870:SF408">
    <property type="entry name" value="OS09G0560450 PROTEIN"/>
    <property type="match status" value="1"/>
</dbReference>
<reference evidence="5 6" key="1">
    <citation type="journal article" date="2016" name="Mol. Biol. Evol.">
        <title>Comparative Genomics of Early-Diverging Mushroom-Forming Fungi Provides Insights into the Origins of Lignocellulose Decay Capabilities.</title>
        <authorList>
            <person name="Nagy L.G."/>
            <person name="Riley R."/>
            <person name="Tritt A."/>
            <person name="Adam C."/>
            <person name="Daum C."/>
            <person name="Floudas D."/>
            <person name="Sun H."/>
            <person name="Yadav J.S."/>
            <person name="Pangilinan J."/>
            <person name="Larsson K.H."/>
            <person name="Matsuura K."/>
            <person name="Barry K."/>
            <person name="Labutti K."/>
            <person name="Kuo R."/>
            <person name="Ohm R.A."/>
            <person name="Bhattacharya S.S."/>
            <person name="Shirouzu T."/>
            <person name="Yoshinaga Y."/>
            <person name="Martin F.M."/>
            <person name="Grigoriev I.V."/>
            <person name="Hibbett D.S."/>
        </authorList>
    </citation>
    <scope>NUCLEOTIDE SEQUENCE [LARGE SCALE GENOMIC DNA]</scope>
    <source>
        <strain evidence="5 6">HHB12733</strain>
    </source>
</reference>
<dbReference type="InterPro" id="IPR051210">
    <property type="entry name" value="Ub_ligase/GEF_domain"/>
</dbReference>
<dbReference type="SUPFAM" id="SSF50985">
    <property type="entry name" value="RCC1/BLIP-II"/>
    <property type="match status" value="1"/>
</dbReference>
<name>A0A165CAV5_9BASI</name>
<feature type="repeat" description="RCC1" evidence="2">
    <location>
        <begin position="78"/>
        <end position="141"/>
    </location>
</feature>
<dbReference type="InterPro" id="IPR001810">
    <property type="entry name" value="F-box_dom"/>
</dbReference>
<dbReference type="InParanoid" id="A0A165CAV5"/>
<sequence>MSTASLSSLPVEVLLDNLLDFLALADLAHLSATSRFFHALCNDDILWKRKLIEDFNYPRVLDARTSGYKLLYKGMKQPKVYAWGSVENGRLGLSAQEINRSVVRAFGGVPQPVELEFFSQKGIQIVQLTAGGWSFNALDSTGTLWVWGQLNASVFAFNGDPFSHPGRRAVVPHRINFSDSVKFRSVASGRSQFSALDSRGSVWTFRSWGRPYRLVSPHLARVEQIACGWDFSAALTATGEVYIWWPGNGEFARVGDEHEAAEARPRQPGREREGIIEATGWEMSAEPLELPSLGSLEDPRGQAATEPLKIVQIACGTDFVVALTNANQVLKIDVGEGGGDDGFQMLRQSFRTGRRWVYLPLFSEAKRVAMLPAFQSGKPVPEDMRITHVSAQFNTFVAYSTGSSSVVLMGTSGHGPDMSPSVVPALQHRNVISVVLGDYHRAALTAQGELLTWGSFSSGALGLGDPYKLEPGTPGGFRTIGERDRGQRTRQTPPEVEEPTPVNFHFGQENASPTFCFSAAAAGWHVGALVLDLEEKREPPRVTVASSSAVEGAEPPLEHDPEDPTMPGSFTRNGSAAGTRVRGVPPFTGARIGQHTADGRFEPQEPDLTRAMGLYGIRLGYPARGVLRGAHPRGD</sequence>
<dbReference type="Pfam" id="PF00415">
    <property type="entry name" value="RCC1"/>
    <property type="match status" value="1"/>
</dbReference>
<protein>
    <submittedName>
        <fullName evidence="5">RCC1/BLIP-II protein</fullName>
    </submittedName>
</protein>
<dbReference type="SUPFAM" id="SSF81383">
    <property type="entry name" value="F-box domain"/>
    <property type="match status" value="1"/>
</dbReference>
<dbReference type="PANTHER" id="PTHR22870">
    <property type="entry name" value="REGULATOR OF CHROMOSOME CONDENSATION"/>
    <property type="match status" value="1"/>
</dbReference>
<accession>A0A165CAV5</accession>
<dbReference type="InterPro" id="IPR000408">
    <property type="entry name" value="Reg_chr_condens"/>
</dbReference>
<dbReference type="Proteomes" id="UP000076842">
    <property type="component" value="Unassembled WGS sequence"/>
</dbReference>
<keyword evidence="1" id="KW-0677">Repeat</keyword>
<dbReference type="InterPro" id="IPR036047">
    <property type="entry name" value="F-box-like_dom_sf"/>
</dbReference>
<evidence type="ECO:0000256" key="2">
    <source>
        <dbReference type="PROSITE-ProRule" id="PRU00235"/>
    </source>
</evidence>
<gene>
    <name evidence="5" type="ORF">CALCODRAFT_461635</name>
</gene>
<dbReference type="Pfam" id="PF12937">
    <property type="entry name" value="F-box-like"/>
    <property type="match status" value="1"/>
</dbReference>
<dbReference type="PROSITE" id="PS50012">
    <property type="entry name" value="RCC1_3"/>
    <property type="match status" value="2"/>
</dbReference>
<feature type="repeat" description="RCC1" evidence="2">
    <location>
        <begin position="396"/>
        <end position="447"/>
    </location>
</feature>
<dbReference type="OrthoDB" id="61110at2759"/>
<proteinExistence type="predicted"/>
<dbReference type="EMBL" id="KV424167">
    <property type="protein sequence ID" value="KZT50510.1"/>
    <property type="molecule type" value="Genomic_DNA"/>
</dbReference>
<dbReference type="Pfam" id="PF13540">
    <property type="entry name" value="RCC1_2"/>
    <property type="match status" value="1"/>
</dbReference>
<dbReference type="Gene3D" id="1.20.1280.50">
    <property type="match status" value="1"/>
</dbReference>
<feature type="region of interest" description="Disordered" evidence="3">
    <location>
        <begin position="467"/>
        <end position="501"/>
    </location>
</feature>
<dbReference type="STRING" id="1353952.A0A165CAV5"/>
<dbReference type="InterPro" id="IPR009091">
    <property type="entry name" value="RCC1/BLIP-II"/>
</dbReference>